<feature type="domain" description="3-hydroxyisobutyrate dehydrogenase-like NAD-binding" evidence="6">
    <location>
        <begin position="160"/>
        <end position="276"/>
    </location>
</feature>
<dbReference type="PIRSF" id="PIRSF000103">
    <property type="entry name" value="HIBADH"/>
    <property type="match status" value="1"/>
</dbReference>
<evidence type="ECO:0000256" key="3">
    <source>
        <dbReference type="ARBA" id="ARBA00023027"/>
    </source>
</evidence>
<protein>
    <submittedName>
        <fullName evidence="7">NAD(P)-dependent oxidoreductase</fullName>
    </submittedName>
</protein>
<dbReference type="InterPro" id="IPR013328">
    <property type="entry name" value="6PGD_dom2"/>
</dbReference>
<evidence type="ECO:0000259" key="5">
    <source>
        <dbReference type="Pfam" id="PF03446"/>
    </source>
</evidence>
<reference evidence="7 8" key="1">
    <citation type="submission" date="2019-07" db="EMBL/GenBank/DDBJ databases">
        <title>Cryptosporangium phraense sp. nov., isolated from plant litter.</title>
        <authorList>
            <person name="Suriyachadkun C."/>
        </authorList>
    </citation>
    <scope>NUCLEOTIDE SEQUENCE [LARGE SCALE GENOMIC DNA]</scope>
    <source>
        <strain evidence="7 8">A-T 5661</strain>
    </source>
</reference>
<dbReference type="GO" id="GO:0016491">
    <property type="term" value="F:oxidoreductase activity"/>
    <property type="evidence" value="ECO:0007669"/>
    <property type="project" value="UniProtKB-KW"/>
</dbReference>
<dbReference type="InParanoid" id="A0A545APZ9"/>
<dbReference type="SUPFAM" id="SSF51735">
    <property type="entry name" value="NAD(P)-binding Rossmann-fold domains"/>
    <property type="match status" value="1"/>
</dbReference>
<dbReference type="RefSeq" id="WP_142706106.1">
    <property type="nucleotide sequence ID" value="NZ_VIRS01000013.1"/>
</dbReference>
<dbReference type="Proteomes" id="UP000317982">
    <property type="component" value="Unassembled WGS sequence"/>
</dbReference>
<keyword evidence="3" id="KW-0520">NAD</keyword>
<evidence type="ECO:0000313" key="8">
    <source>
        <dbReference type="Proteomes" id="UP000317982"/>
    </source>
</evidence>
<dbReference type="Gene3D" id="1.10.1040.10">
    <property type="entry name" value="N-(1-d-carboxylethyl)-l-norvaline Dehydrogenase, domain 2"/>
    <property type="match status" value="1"/>
</dbReference>
<evidence type="ECO:0000256" key="2">
    <source>
        <dbReference type="ARBA" id="ARBA00023002"/>
    </source>
</evidence>
<sequence length="286" mass="28993">MSTFVAVCGSGRMGAQLARRIAGGGFPLTVWNRTASTAEALAAELGIDAAAKPPAADLVIVMVTDGNALHAVLDDLLPVLAPGALVVDCSTSGVLATRRAARRCADVGVAFVDCPVSGSTAVAGRGELGLMAGGSVTDVERATPVLRTFGRTLVHVGPVGAGAAAKVAVNGLLHTFNTALAEVLVAAERQGVDRTALYEVLAGSVLWNTYLSYKRDAYLSPSEEVAFDLATAAKDLGLAVDAAAGLPGSVTGRAHEIHRDAVAAGYGDRDIAALAGWFAGASTERN</sequence>
<gene>
    <name evidence="7" type="ORF">FL583_19445</name>
</gene>
<dbReference type="InterPro" id="IPR029154">
    <property type="entry name" value="HIBADH-like_NADP-bd"/>
</dbReference>
<dbReference type="InterPro" id="IPR036291">
    <property type="entry name" value="NAD(P)-bd_dom_sf"/>
</dbReference>
<dbReference type="GO" id="GO:0051287">
    <property type="term" value="F:NAD binding"/>
    <property type="evidence" value="ECO:0007669"/>
    <property type="project" value="InterPro"/>
</dbReference>
<name>A0A545APZ9_9ACTN</name>
<dbReference type="EMBL" id="VIRS01000013">
    <property type="protein sequence ID" value="TQS43408.1"/>
    <property type="molecule type" value="Genomic_DNA"/>
</dbReference>
<dbReference type="PANTHER" id="PTHR43060">
    <property type="entry name" value="3-HYDROXYISOBUTYRATE DEHYDROGENASE-LIKE 1, MITOCHONDRIAL-RELATED"/>
    <property type="match status" value="1"/>
</dbReference>
<keyword evidence="8" id="KW-1185">Reference proteome</keyword>
<organism evidence="7 8">
    <name type="scientific">Cryptosporangium phraense</name>
    <dbReference type="NCBI Taxonomy" id="2593070"/>
    <lineage>
        <taxon>Bacteria</taxon>
        <taxon>Bacillati</taxon>
        <taxon>Actinomycetota</taxon>
        <taxon>Actinomycetes</taxon>
        <taxon>Cryptosporangiales</taxon>
        <taxon>Cryptosporangiaceae</taxon>
        <taxon>Cryptosporangium</taxon>
    </lineage>
</organism>
<dbReference type="InterPro" id="IPR015815">
    <property type="entry name" value="HIBADH-related"/>
</dbReference>
<evidence type="ECO:0000256" key="4">
    <source>
        <dbReference type="PIRSR" id="PIRSR000103-1"/>
    </source>
</evidence>
<dbReference type="PANTHER" id="PTHR43060:SF15">
    <property type="entry name" value="3-HYDROXYISOBUTYRATE DEHYDROGENASE-LIKE 1, MITOCHONDRIAL-RELATED"/>
    <property type="match status" value="1"/>
</dbReference>
<proteinExistence type="inferred from homology"/>
<dbReference type="InterPro" id="IPR006115">
    <property type="entry name" value="6PGDH_NADP-bd"/>
</dbReference>
<feature type="active site" evidence="4">
    <location>
        <position position="166"/>
    </location>
</feature>
<evidence type="ECO:0000256" key="1">
    <source>
        <dbReference type="ARBA" id="ARBA00009080"/>
    </source>
</evidence>
<dbReference type="Gene3D" id="3.40.50.720">
    <property type="entry name" value="NAD(P)-binding Rossmann-like Domain"/>
    <property type="match status" value="1"/>
</dbReference>
<dbReference type="InterPro" id="IPR008927">
    <property type="entry name" value="6-PGluconate_DH-like_C_sf"/>
</dbReference>
<evidence type="ECO:0000259" key="6">
    <source>
        <dbReference type="Pfam" id="PF14833"/>
    </source>
</evidence>
<dbReference type="AlphaFoldDB" id="A0A545APZ9"/>
<accession>A0A545APZ9</accession>
<dbReference type="OrthoDB" id="3185659at2"/>
<feature type="domain" description="6-phosphogluconate dehydrogenase NADP-binding" evidence="5">
    <location>
        <begin position="5"/>
        <end position="157"/>
    </location>
</feature>
<evidence type="ECO:0000313" key="7">
    <source>
        <dbReference type="EMBL" id="TQS43408.1"/>
    </source>
</evidence>
<dbReference type="GO" id="GO:0050661">
    <property type="term" value="F:NADP binding"/>
    <property type="evidence" value="ECO:0007669"/>
    <property type="project" value="InterPro"/>
</dbReference>
<keyword evidence="2" id="KW-0560">Oxidoreductase</keyword>
<dbReference type="Pfam" id="PF03446">
    <property type="entry name" value="NAD_binding_2"/>
    <property type="match status" value="1"/>
</dbReference>
<comment type="similarity">
    <text evidence="1">Belongs to the HIBADH-related family.</text>
</comment>
<dbReference type="SUPFAM" id="SSF48179">
    <property type="entry name" value="6-phosphogluconate dehydrogenase C-terminal domain-like"/>
    <property type="match status" value="1"/>
</dbReference>
<dbReference type="Pfam" id="PF14833">
    <property type="entry name" value="NAD_binding_11"/>
    <property type="match status" value="1"/>
</dbReference>
<comment type="caution">
    <text evidence="7">The sequence shown here is derived from an EMBL/GenBank/DDBJ whole genome shotgun (WGS) entry which is preliminary data.</text>
</comment>